<evidence type="ECO:0000256" key="4">
    <source>
        <dbReference type="ARBA" id="ARBA00022692"/>
    </source>
</evidence>
<keyword evidence="6 7" id="KW-0472">Membrane</keyword>
<comment type="function">
    <text evidence="7">May be involved in iron transport and iron homeostasis.</text>
</comment>
<keyword evidence="4 7" id="KW-0812">Transmembrane</keyword>
<dbReference type="Pfam" id="PF06963">
    <property type="entry name" value="FPN1"/>
    <property type="match status" value="1"/>
</dbReference>
<evidence type="ECO:0000256" key="7">
    <source>
        <dbReference type="RuleBase" id="RU365065"/>
    </source>
</evidence>
<protein>
    <recommendedName>
        <fullName evidence="7">Solute carrier family 40 member</fullName>
    </recommendedName>
</protein>
<dbReference type="GO" id="GO:0005381">
    <property type="term" value="F:iron ion transmembrane transporter activity"/>
    <property type="evidence" value="ECO:0007669"/>
    <property type="project" value="UniProtKB-UniRule"/>
</dbReference>
<sequence length="496" mass="53890">SPSWLSWLHLPAGHPRPGPPLADLAGPPLSAQGHSGPKSSVRALYLVQLLSTWAMRISDFSLILFLTDAIPGTLLYISIYGLTKALVAVLLSSWVAQSTRRLSRLHALQLAIACQRISVAASCFLFSLFPLFGAHPRLRDSLFAVLTCFGCVEKLASITSVVIIERDWVIVIAEAGSIPRHGLNAQLRRIELFSKLLPPLIISFFNSRSPQIAIWAVLFSNLGSMLVEFRVTSQMWSSVPGLAHSPSSATDEGIVIEGGPHHVSAAFGSTYDTGQGQWLSNVIQPWREYARSPAFFASFSNGVLYWTVLFFGGQTITYLLTTGFTPFEVASLRVASTIAETLGTVISPPIMAKLGPGLAGVCFMGWQLICIGVFAGRILAADMVTKGSGILLAIGITLKRIGLCGSDLAIQFIVQETVPASSRAQFSSTEMACQNLFELLSYCTTTIYFRAEDFKYPVFISYGGIIASTIFYSTYAWQTRRTYSYLTLAQEPSGGI</sequence>
<feature type="non-terminal residue" evidence="8">
    <location>
        <position position="496"/>
    </location>
</feature>
<accession>A0A0B7KR03</accession>
<feature type="transmembrane region" description="Helical" evidence="7">
    <location>
        <begin position="73"/>
        <end position="95"/>
    </location>
</feature>
<dbReference type="SUPFAM" id="SSF103473">
    <property type="entry name" value="MFS general substrate transporter"/>
    <property type="match status" value="1"/>
</dbReference>
<feature type="transmembrane region" description="Helical" evidence="7">
    <location>
        <begin position="141"/>
        <end position="164"/>
    </location>
</feature>
<dbReference type="GO" id="GO:0016020">
    <property type="term" value="C:membrane"/>
    <property type="evidence" value="ECO:0007669"/>
    <property type="project" value="UniProtKB-SubCell"/>
</dbReference>
<dbReference type="EMBL" id="CDPU01000097">
    <property type="protein sequence ID" value="CEO57360.1"/>
    <property type="molecule type" value="Genomic_DNA"/>
</dbReference>
<comment type="similarity">
    <text evidence="2 7">Belongs to the ferroportin (FP) (TC 2.A.100) family. SLC40A subfamily.</text>
</comment>
<gene>
    <name evidence="8" type="ORF">BN869_000013418_1</name>
</gene>
<comment type="caution">
    <text evidence="7">Lacks conserved residue(s) required for the propagation of feature annotation.</text>
</comment>
<keyword evidence="3 7" id="KW-0813">Transport</keyword>
<keyword evidence="5 7" id="KW-1133">Transmembrane helix</keyword>
<evidence type="ECO:0000256" key="3">
    <source>
        <dbReference type="ARBA" id="ARBA00022448"/>
    </source>
</evidence>
<organism evidence="8">
    <name type="scientific">Bionectria ochroleuca</name>
    <name type="common">Gliocladium roseum</name>
    <dbReference type="NCBI Taxonomy" id="29856"/>
    <lineage>
        <taxon>Eukaryota</taxon>
        <taxon>Fungi</taxon>
        <taxon>Dikarya</taxon>
        <taxon>Ascomycota</taxon>
        <taxon>Pezizomycotina</taxon>
        <taxon>Sordariomycetes</taxon>
        <taxon>Hypocreomycetidae</taxon>
        <taxon>Hypocreales</taxon>
        <taxon>Bionectriaceae</taxon>
        <taxon>Clonostachys</taxon>
    </lineage>
</organism>
<feature type="transmembrane region" description="Helical" evidence="7">
    <location>
        <begin position="303"/>
        <end position="320"/>
    </location>
</feature>
<dbReference type="PANTHER" id="PTHR11660:SF57">
    <property type="entry name" value="SOLUTE CARRIER FAMILY 40 MEMBER"/>
    <property type="match status" value="1"/>
</dbReference>
<dbReference type="AlphaFoldDB" id="A0A0B7KR03"/>
<feature type="transmembrane region" description="Helical" evidence="7">
    <location>
        <begin position="107"/>
        <end position="129"/>
    </location>
</feature>
<feature type="transmembrane region" description="Helical" evidence="7">
    <location>
        <begin position="357"/>
        <end position="379"/>
    </location>
</feature>
<keyword evidence="7" id="KW-0406">Ion transport</keyword>
<name>A0A0B7KR03_BIOOC</name>
<dbReference type="PANTHER" id="PTHR11660">
    <property type="entry name" value="SOLUTE CARRIER FAMILY 40 MEMBER"/>
    <property type="match status" value="1"/>
</dbReference>
<evidence type="ECO:0000313" key="8">
    <source>
        <dbReference type="EMBL" id="CEO57360.1"/>
    </source>
</evidence>
<evidence type="ECO:0000256" key="5">
    <source>
        <dbReference type="ARBA" id="ARBA00022989"/>
    </source>
</evidence>
<evidence type="ECO:0000256" key="6">
    <source>
        <dbReference type="ARBA" id="ARBA00023136"/>
    </source>
</evidence>
<feature type="transmembrane region" description="Helical" evidence="7">
    <location>
        <begin position="459"/>
        <end position="477"/>
    </location>
</feature>
<evidence type="ECO:0000256" key="2">
    <source>
        <dbReference type="ARBA" id="ARBA00006279"/>
    </source>
</evidence>
<dbReference type="InterPro" id="IPR036259">
    <property type="entry name" value="MFS_trans_sf"/>
</dbReference>
<feature type="non-terminal residue" evidence="8">
    <location>
        <position position="1"/>
    </location>
</feature>
<proteinExistence type="inferred from homology"/>
<evidence type="ECO:0000256" key="1">
    <source>
        <dbReference type="ARBA" id="ARBA00004141"/>
    </source>
</evidence>
<comment type="subcellular location">
    <subcellularLocation>
        <location evidence="1 7">Membrane</location>
        <topology evidence="1 7">Multi-pass membrane protein</topology>
    </subcellularLocation>
</comment>
<reference evidence="8" key="1">
    <citation type="submission" date="2015-01" db="EMBL/GenBank/DDBJ databases">
        <authorList>
            <person name="Durling Mikael"/>
        </authorList>
    </citation>
    <scope>NUCLEOTIDE SEQUENCE</scope>
</reference>
<dbReference type="InterPro" id="IPR009716">
    <property type="entry name" value="Ferroportin-1"/>
</dbReference>